<evidence type="ECO:0000313" key="3">
    <source>
        <dbReference type="Proteomes" id="UP000461730"/>
    </source>
</evidence>
<comment type="caution">
    <text evidence="2">The sequence shown here is derived from an EMBL/GenBank/DDBJ whole genome shotgun (WGS) entry which is preliminary data.</text>
</comment>
<dbReference type="Pfam" id="PF12771">
    <property type="entry name" value="SusD-like_2"/>
    <property type="match status" value="1"/>
</dbReference>
<dbReference type="Proteomes" id="UP000461730">
    <property type="component" value="Unassembled WGS sequence"/>
</dbReference>
<gene>
    <name evidence="2" type="ORF">GO493_01220</name>
</gene>
<evidence type="ECO:0000313" key="2">
    <source>
        <dbReference type="EMBL" id="MVT06864.1"/>
    </source>
</evidence>
<feature type="signal peptide" evidence="1">
    <location>
        <begin position="1"/>
        <end position="23"/>
    </location>
</feature>
<sequence>MTKQHIIKSAAGFLAVLSLSLTGCSNFLDTNVNPNNSDSVEANLLLPSAQGAIGYVLGNQFQIYGSIWSQYWTQAPTSSQYKIVDQYNVQASSFDRPWQFLLADGMKDLDVVIGQGRRVPKYKQYAAIGLILKAYDFQLVTDAFGDIPVKEAAKGDEGILTPHYDSQKEAYDTIFSLIDQGLAMLDEESEFAPGDEDLIFRGRLVKWRAFANTLKLRAYMRLSEVAPTEAAAGIASLQGAVFLTEDAQINYTKQGGNTNPLYSEMLGLGLTENLVASETNVSQMISLNDPRLTTFYQIAADTDKVVPIPQGSYNTQPEYSVSLPGTAVGAAPRQAASALAPVKFISAAESYFLQAEAVSRGWLTGDAKALYQQGIAASFASYKVDQGSYVTDRVAEFPADKDGQVKAIITQKYFAMCGNQGFEAWSEWRRTGYPDFFVTSQASDLGDGVFPVRMLYPNTELTRNPNFPGAKVITDKVWWDAK</sequence>
<dbReference type="PROSITE" id="PS51257">
    <property type="entry name" value="PROKAR_LIPOPROTEIN"/>
    <property type="match status" value="1"/>
</dbReference>
<dbReference type="InterPro" id="IPR011990">
    <property type="entry name" value="TPR-like_helical_dom_sf"/>
</dbReference>
<dbReference type="RefSeq" id="WP_157304241.1">
    <property type="nucleotide sequence ID" value="NZ_WRXN01000001.1"/>
</dbReference>
<dbReference type="Gene3D" id="1.25.40.390">
    <property type="match status" value="1"/>
</dbReference>
<dbReference type="SUPFAM" id="SSF48452">
    <property type="entry name" value="TPR-like"/>
    <property type="match status" value="1"/>
</dbReference>
<dbReference type="AlphaFoldDB" id="A0A7K1TXN3"/>
<keyword evidence="3" id="KW-1185">Reference proteome</keyword>
<keyword evidence="1" id="KW-0732">Signal</keyword>
<dbReference type="InterPro" id="IPR041662">
    <property type="entry name" value="SusD-like_2"/>
</dbReference>
<reference evidence="2 3" key="1">
    <citation type="submission" date="2019-12" db="EMBL/GenBank/DDBJ databases">
        <title>Chitinophaga sp. strain ysch24 (GDMCC 1.1355), whole genome shotgun sequence.</title>
        <authorList>
            <person name="Zhang X."/>
        </authorList>
    </citation>
    <scope>NUCLEOTIDE SEQUENCE [LARGE SCALE GENOMIC DNA]</scope>
    <source>
        <strain evidence="3">ysch24</strain>
    </source>
</reference>
<accession>A0A7K1TXN3</accession>
<dbReference type="EMBL" id="WRXN01000001">
    <property type="protein sequence ID" value="MVT06864.1"/>
    <property type="molecule type" value="Genomic_DNA"/>
</dbReference>
<feature type="chain" id="PRO_5029859144" evidence="1">
    <location>
        <begin position="24"/>
        <end position="482"/>
    </location>
</feature>
<protein>
    <submittedName>
        <fullName evidence="2">SusD/RagB family nutrient-binding outer membrane lipoprotein</fullName>
    </submittedName>
</protein>
<keyword evidence="2" id="KW-0449">Lipoprotein</keyword>
<evidence type="ECO:0000256" key="1">
    <source>
        <dbReference type="SAM" id="SignalP"/>
    </source>
</evidence>
<proteinExistence type="predicted"/>
<name>A0A7K1TXN3_9BACT</name>
<organism evidence="2 3">
    <name type="scientific">Chitinophaga tropicalis</name>
    <dbReference type="NCBI Taxonomy" id="2683588"/>
    <lineage>
        <taxon>Bacteria</taxon>
        <taxon>Pseudomonadati</taxon>
        <taxon>Bacteroidota</taxon>
        <taxon>Chitinophagia</taxon>
        <taxon>Chitinophagales</taxon>
        <taxon>Chitinophagaceae</taxon>
        <taxon>Chitinophaga</taxon>
    </lineage>
</organism>